<comment type="caution">
    <text evidence="1">The sequence shown here is derived from an EMBL/GenBank/DDBJ whole genome shotgun (WGS) entry which is preliminary data.</text>
</comment>
<name>A0AAE1YQW8_9LAMI</name>
<evidence type="ECO:0000313" key="2">
    <source>
        <dbReference type="Proteomes" id="UP001293254"/>
    </source>
</evidence>
<reference evidence="1" key="2">
    <citation type="journal article" date="2024" name="Plant">
        <title>Genomic evolution and insights into agronomic trait innovations of Sesamum species.</title>
        <authorList>
            <person name="Miao H."/>
            <person name="Wang L."/>
            <person name="Qu L."/>
            <person name="Liu H."/>
            <person name="Sun Y."/>
            <person name="Le M."/>
            <person name="Wang Q."/>
            <person name="Wei S."/>
            <person name="Zheng Y."/>
            <person name="Lin W."/>
            <person name="Duan Y."/>
            <person name="Cao H."/>
            <person name="Xiong S."/>
            <person name="Wang X."/>
            <person name="Wei L."/>
            <person name="Li C."/>
            <person name="Ma Q."/>
            <person name="Ju M."/>
            <person name="Zhao R."/>
            <person name="Li G."/>
            <person name="Mu C."/>
            <person name="Tian Q."/>
            <person name="Mei H."/>
            <person name="Zhang T."/>
            <person name="Gao T."/>
            <person name="Zhang H."/>
        </authorList>
    </citation>
    <scope>NUCLEOTIDE SEQUENCE</scope>
    <source>
        <strain evidence="1">3651</strain>
    </source>
</reference>
<dbReference type="EMBL" id="JACGWO010000002">
    <property type="protein sequence ID" value="KAK4434604.1"/>
    <property type="molecule type" value="Genomic_DNA"/>
</dbReference>
<accession>A0AAE1YQW8</accession>
<sequence length="105" mass="11794">MPKKLFDEVKINFDVVVRPSMPGAGLGIIARDFEDDALLGEQLFTQMFGTRSMERPLLHALLWNFVSISDGRNVLLKETVCLSSRTLSLSMMICRLLAPSVIFFS</sequence>
<evidence type="ECO:0000313" key="1">
    <source>
        <dbReference type="EMBL" id="KAK4434604.1"/>
    </source>
</evidence>
<proteinExistence type="predicted"/>
<dbReference type="AlphaFoldDB" id="A0AAE1YQW8"/>
<gene>
    <name evidence="1" type="ORF">Salat_0623200</name>
</gene>
<protein>
    <submittedName>
        <fullName evidence="1">Uncharacterized protein</fullName>
    </submittedName>
</protein>
<reference evidence="1" key="1">
    <citation type="submission" date="2020-06" db="EMBL/GenBank/DDBJ databases">
        <authorList>
            <person name="Li T."/>
            <person name="Hu X."/>
            <person name="Zhang T."/>
            <person name="Song X."/>
            <person name="Zhang H."/>
            <person name="Dai N."/>
            <person name="Sheng W."/>
            <person name="Hou X."/>
            <person name="Wei L."/>
        </authorList>
    </citation>
    <scope>NUCLEOTIDE SEQUENCE</scope>
    <source>
        <strain evidence="1">3651</strain>
        <tissue evidence="1">Leaf</tissue>
    </source>
</reference>
<keyword evidence="2" id="KW-1185">Reference proteome</keyword>
<organism evidence="1 2">
    <name type="scientific">Sesamum alatum</name>
    <dbReference type="NCBI Taxonomy" id="300844"/>
    <lineage>
        <taxon>Eukaryota</taxon>
        <taxon>Viridiplantae</taxon>
        <taxon>Streptophyta</taxon>
        <taxon>Embryophyta</taxon>
        <taxon>Tracheophyta</taxon>
        <taxon>Spermatophyta</taxon>
        <taxon>Magnoliopsida</taxon>
        <taxon>eudicotyledons</taxon>
        <taxon>Gunneridae</taxon>
        <taxon>Pentapetalae</taxon>
        <taxon>asterids</taxon>
        <taxon>lamiids</taxon>
        <taxon>Lamiales</taxon>
        <taxon>Pedaliaceae</taxon>
        <taxon>Sesamum</taxon>
    </lineage>
</organism>
<dbReference type="Proteomes" id="UP001293254">
    <property type="component" value="Unassembled WGS sequence"/>
</dbReference>